<protein>
    <submittedName>
        <fullName evidence="1">DCC1-like thiol-disulfide oxidoreductase family protein</fullName>
    </submittedName>
</protein>
<dbReference type="RefSeq" id="WP_276235952.1">
    <property type="nucleotide sequence ID" value="NZ_CP119802.1"/>
</dbReference>
<comment type="caution">
    <text evidence="1">The sequence shown here is derived from an EMBL/GenBank/DDBJ whole genome shotgun (WGS) entry which is preliminary data.</text>
</comment>
<proteinExistence type="predicted"/>
<sequence>MPETFVYDDECGFCTWCAQQLVDHSDLDVVGFSDLTDAERERLPEDWEEGAHLVTDDRVYSFGEAIEQAFARSEVAPPGTDDTVGFLRQFADYNRLREKLYREAADRRDVWGHFVRQDDPVRRSES</sequence>
<accession>A0ABD5ZN99</accession>
<evidence type="ECO:0000313" key="2">
    <source>
        <dbReference type="Proteomes" id="UP001596398"/>
    </source>
</evidence>
<dbReference type="Pfam" id="PF04134">
    <property type="entry name" value="DCC1-like"/>
    <property type="match status" value="1"/>
</dbReference>
<reference evidence="1 2" key="1">
    <citation type="journal article" date="2019" name="Int. J. Syst. Evol. Microbiol.">
        <title>The Global Catalogue of Microorganisms (GCM) 10K type strain sequencing project: providing services to taxonomists for standard genome sequencing and annotation.</title>
        <authorList>
            <consortium name="The Broad Institute Genomics Platform"/>
            <consortium name="The Broad Institute Genome Sequencing Center for Infectious Disease"/>
            <person name="Wu L."/>
            <person name="Ma J."/>
        </authorList>
    </citation>
    <scope>NUCLEOTIDE SEQUENCE [LARGE SCALE GENOMIC DNA]</scope>
    <source>
        <strain evidence="1 2">DT85</strain>
    </source>
</reference>
<gene>
    <name evidence="1" type="ORF">ACFQJ4_06315</name>
</gene>
<dbReference type="GeneID" id="79266606"/>
<dbReference type="AlphaFoldDB" id="A0ABD5ZN99"/>
<organism evidence="1 2">
    <name type="scientific">Halosegnis marinus</name>
    <dbReference type="NCBI Taxonomy" id="3034023"/>
    <lineage>
        <taxon>Archaea</taxon>
        <taxon>Methanobacteriati</taxon>
        <taxon>Methanobacteriota</taxon>
        <taxon>Stenosarchaea group</taxon>
        <taxon>Halobacteria</taxon>
        <taxon>Halobacteriales</taxon>
        <taxon>Natronomonadaceae</taxon>
        <taxon>Halosegnis</taxon>
    </lineage>
</organism>
<keyword evidence="2" id="KW-1185">Reference proteome</keyword>
<dbReference type="InterPro" id="IPR007263">
    <property type="entry name" value="DCC1-like"/>
</dbReference>
<dbReference type="Proteomes" id="UP001596398">
    <property type="component" value="Unassembled WGS sequence"/>
</dbReference>
<dbReference type="EMBL" id="JBHTAP010000001">
    <property type="protein sequence ID" value="MFC7234933.1"/>
    <property type="molecule type" value="Genomic_DNA"/>
</dbReference>
<name>A0ABD5ZN99_9EURY</name>
<evidence type="ECO:0000313" key="1">
    <source>
        <dbReference type="EMBL" id="MFC7234933.1"/>
    </source>
</evidence>